<accession>A0A495QZB7</accession>
<evidence type="ECO:0000313" key="3">
    <source>
        <dbReference type="Proteomes" id="UP000274601"/>
    </source>
</evidence>
<evidence type="ECO:0008006" key="4">
    <source>
        <dbReference type="Google" id="ProtNLM"/>
    </source>
</evidence>
<evidence type="ECO:0000256" key="1">
    <source>
        <dbReference type="SAM" id="MobiDB-lite"/>
    </source>
</evidence>
<gene>
    <name evidence="2" type="ORF">BZB76_0952</name>
</gene>
<reference evidence="2 3" key="1">
    <citation type="submission" date="2018-10" db="EMBL/GenBank/DDBJ databases">
        <title>Genomic Encyclopedia of Archaeal and Bacterial Type Strains, Phase II (KMG-II): from individual species to whole genera.</title>
        <authorList>
            <person name="Goeker M."/>
        </authorList>
    </citation>
    <scope>NUCLEOTIDE SEQUENCE [LARGE SCALE GENOMIC DNA]</scope>
    <source>
        <strain evidence="2 3">DSM 43383</strain>
    </source>
</reference>
<dbReference type="Gene3D" id="2.30.320.10">
    <property type="entry name" value="YwqG-like"/>
    <property type="match status" value="1"/>
</dbReference>
<name>A0A495QZB7_9ACTN</name>
<protein>
    <recommendedName>
        <fullName evidence="4">DUF1963 domain-containing protein</fullName>
    </recommendedName>
</protein>
<dbReference type="Proteomes" id="UP000274601">
    <property type="component" value="Unassembled WGS sequence"/>
</dbReference>
<proteinExistence type="predicted"/>
<dbReference type="AlphaFoldDB" id="A0A495QZB7"/>
<sequence length="292" mass="32217">MARMPHTTRPPIVDITKDIPELAAHARTAVRLHPRQGDQGPDDSSIGGPLRWPADEPWPACDLPHGRGRSAAAPVAMVPIAQIYAADVPAYPFPQDSDLLQILWCPNHDAIWPDAKISVRWRRADEVTAVLADPPKPDLVEEEWLVPVPCVLDPEPITEYPYEEELPRQIQDALREWETGYPAYQYGLSIASGCKMGGGMSWNVTDMGDPPTCEQCGAPAHLILQLDSSEWGGEADHDGGPPRWQPIEDANLDDDAYWAAIEPTGLQIGRYSHGGFFGCSADHRHTVTFHCQ</sequence>
<keyword evidence="3" id="KW-1185">Reference proteome</keyword>
<dbReference type="EMBL" id="RBWU01000001">
    <property type="protein sequence ID" value="RKS79482.1"/>
    <property type="molecule type" value="Genomic_DNA"/>
</dbReference>
<organism evidence="2 3">
    <name type="scientific">Actinomadura pelletieri DSM 43383</name>
    <dbReference type="NCBI Taxonomy" id="1120940"/>
    <lineage>
        <taxon>Bacteria</taxon>
        <taxon>Bacillati</taxon>
        <taxon>Actinomycetota</taxon>
        <taxon>Actinomycetes</taxon>
        <taxon>Streptosporangiales</taxon>
        <taxon>Thermomonosporaceae</taxon>
        <taxon>Actinomadura</taxon>
    </lineage>
</organism>
<feature type="region of interest" description="Disordered" evidence="1">
    <location>
        <begin position="31"/>
        <end position="50"/>
    </location>
</feature>
<comment type="caution">
    <text evidence="2">The sequence shown here is derived from an EMBL/GenBank/DDBJ whole genome shotgun (WGS) entry which is preliminary data.</text>
</comment>
<evidence type="ECO:0000313" key="2">
    <source>
        <dbReference type="EMBL" id="RKS79482.1"/>
    </source>
</evidence>